<evidence type="ECO:0000313" key="3">
    <source>
        <dbReference type="Proteomes" id="UP000249341"/>
    </source>
</evidence>
<feature type="transmembrane region" description="Helical" evidence="1">
    <location>
        <begin position="119"/>
        <end position="140"/>
    </location>
</feature>
<dbReference type="Proteomes" id="UP000249341">
    <property type="component" value="Unassembled WGS sequence"/>
</dbReference>
<organism evidence="2 3">
    <name type="scientific">Actinoplanes lutulentus</name>
    <dbReference type="NCBI Taxonomy" id="1287878"/>
    <lineage>
        <taxon>Bacteria</taxon>
        <taxon>Bacillati</taxon>
        <taxon>Actinomycetota</taxon>
        <taxon>Actinomycetes</taxon>
        <taxon>Micromonosporales</taxon>
        <taxon>Micromonosporaceae</taxon>
        <taxon>Actinoplanes</taxon>
    </lineage>
</organism>
<reference evidence="2 3" key="1">
    <citation type="submission" date="2018-06" db="EMBL/GenBank/DDBJ databases">
        <title>Genomic Encyclopedia of Type Strains, Phase III (KMG-III): the genomes of soil and plant-associated and newly described type strains.</title>
        <authorList>
            <person name="Whitman W."/>
        </authorList>
    </citation>
    <scope>NUCLEOTIDE SEQUENCE [LARGE SCALE GENOMIC DNA]</scope>
    <source>
        <strain evidence="2 3">CGMCC 4.7090</strain>
    </source>
</reference>
<feature type="transmembrane region" description="Helical" evidence="1">
    <location>
        <begin position="51"/>
        <end position="72"/>
    </location>
</feature>
<feature type="transmembrane region" description="Helical" evidence="1">
    <location>
        <begin position="152"/>
        <end position="173"/>
    </location>
</feature>
<protein>
    <submittedName>
        <fullName evidence="2">Putative membrane protein</fullName>
    </submittedName>
</protein>
<evidence type="ECO:0000256" key="1">
    <source>
        <dbReference type="SAM" id="Phobius"/>
    </source>
</evidence>
<gene>
    <name evidence="2" type="ORF">B0I29_111173</name>
</gene>
<feature type="transmembrane region" description="Helical" evidence="1">
    <location>
        <begin position="179"/>
        <end position="201"/>
    </location>
</feature>
<comment type="caution">
    <text evidence="2">The sequence shown here is derived from an EMBL/GenBank/DDBJ whole genome shotgun (WGS) entry which is preliminary data.</text>
</comment>
<evidence type="ECO:0000313" key="2">
    <source>
        <dbReference type="EMBL" id="RAK34571.1"/>
    </source>
</evidence>
<keyword evidence="3" id="KW-1185">Reference proteome</keyword>
<dbReference type="InterPro" id="IPR009339">
    <property type="entry name" value="DUF998"/>
</dbReference>
<accession>A0A327Z9W6</accession>
<keyword evidence="1" id="KW-1133">Transmembrane helix</keyword>
<keyword evidence="1" id="KW-0812">Transmembrane</keyword>
<dbReference type="AlphaFoldDB" id="A0A327Z9W6"/>
<dbReference type="OrthoDB" id="8159487at2"/>
<sequence length="205" mass="21644">MTPDQTTRSLLGYGVLAGAFYVTVSLAQALTRDGFRLDEHAWSLLQNGSLGWIQITNFILTGLMTAVAAFGLRRAVGGWAPRLLLGYALSLIAAGIFTADPAQGFPAGTPETTTVSWHGLLHFMLGGIGFLCLIAACLVLGSRFAREGHTGLAWFSRVTGVVFLAAFAGIASGSHGPTTLAFVAAVLLAWTWLATVSVHYYRALA</sequence>
<feature type="transmembrane region" description="Helical" evidence="1">
    <location>
        <begin position="79"/>
        <end position="99"/>
    </location>
</feature>
<proteinExistence type="predicted"/>
<dbReference type="Pfam" id="PF06197">
    <property type="entry name" value="DUF998"/>
    <property type="match status" value="1"/>
</dbReference>
<dbReference type="RefSeq" id="WP_111651230.1">
    <property type="nucleotide sequence ID" value="NZ_JACHWI010000011.1"/>
</dbReference>
<dbReference type="EMBL" id="QLMJ01000011">
    <property type="protein sequence ID" value="RAK34571.1"/>
    <property type="molecule type" value="Genomic_DNA"/>
</dbReference>
<keyword evidence="1" id="KW-0472">Membrane</keyword>
<feature type="transmembrane region" description="Helical" evidence="1">
    <location>
        <begin position="12"/>
        <end position="31"/>
    </location>
</feature>
<name>A0A327Z9W6_9ACTN</name>